<dbReference type="AlphaFoldDB" id="A0A1B7MJT2"/>
<name>A0A1B7MJT2_9AGAM</name>
<sequence>MPFSRTPRTELYSLISVVLVGIFSTQTTPYDTPWLMSLPPLPDEKTRCLRSNMIYQPEETAYLNYAVNICSELPRLPGSMLKEPAAMHLSQSWCVYTEACRLSASGTGTL</sequence>
<dbReference type="InParanoid" id="A0A1B7MJT2"/>
<protein>
    <submittedName>
        <fullName evidence="1">Uncharacterized protein</fullName>
    </submittedName>
</protein>
<accession>A0A1B7MJT2</accession>
<reference evidence="1 2" key="1">
    <citation type="submission" date="2016-06" db="EMBL/GenBank/DDBJ databases">
        <title>Comparative genomics of the ectomycorrhizal sister species Rhizopogon vinicolor and Rhizopogon vesiculosus (Basidiomycota: Boletales) reveals a divergence of the mating type B locus.</title>
        <authorList>
            <consortium name="DOE Joint Genome Institute"/>
            <person name="Mujic A.B."/>
            <person name="Kuo A."/>
            <person name="Tritt A."/>
            <person name="Lipzen A."/>
            <person name="Chen C."/>
            <person name="Johnson J."/>
            <person name="Sharma A."/>
            <person name="Barry K."/>
            <person name="Grigoriev I.V."/>
            <person name="Spatafora J.W."/>
        </authorList>
    </citation>
    <scope>NUCLEOTIDE SEQUENCE [LARGE SCALE GENOMIC DNA]</scope>
    <source>
        <strain evidence="1 2">AM-OR11-026</strain>
    </source>
</reference>
<dbReference type="Proteomes" id="UP000092154">
    <property type="component" value="Unassembled WGS sequence"/>
</dbReference>
<evidence type="ECO:0000313" key="2">
    <source>
        <dbReference type="Proteomes" id="UP000092154"/>
    </source>
</evidence>
<dbReference type="EMBL" id="KV448894">
    <property type="protein sequence ID" value="OAX32868.1"/>
    <property type="molecule type" value="Genomic_DNA"/>
</dbReference>
<organism evidence="1 2">
    <name type="scientific">Rhizopogon vinicolor AM-OR11-026</name>
    <dbReference type="NCBI Taxonomy" id="1314800"/>
    <lineage>
        <taxon>Eukaryota</taxon>
        <taxon>Fungi</taxon>
        <taxon>Dikarya</taxon>
        <taxon>Basidiomycota</taxon>
        <taxon>Agaricomycotina</taxon>
        <taxon>Agaricomycetes</taxon>
        <taxon>Agaricomycetidae</taxon>
        <taxon>Boletales</taxon>
        <taxon>Suillineae</taxon>
        <taxon>Rhizopogonaceae</taxon>
        <taxon>Rhizopogon</taxon>
    </lineage>
</organism>
<gene>
    <name evidence="1" type="ORF">K503DRAFT_571144</name>
</gene>
<evidence type="ECO:0000313" key="1">
    <source>
        <dbReference type="EMBL" id="OAX32868.1"/>
    </source>
</evidence>
<keyword evidence="2" id="KW-1185">Reference proteome</keyword>
<proteinExistence type="predicted"/>